<evidence type="ECO:0000256" key="6">
    <source>
        <dbReference type="ARBA" id="ARBA00022723"/>
    </source>
</evidence>
<comment type="similarity">
    <text evidence="3">Belongs to the peptidase M28 family.</text>
</comment>
<keyword evidence="8" id="KW-0256">Endoplasmic reticulum</keyword>
<dbReference type="GeneID" id="101735998"/>
<dbReference type="EnsemblMetazoa" id="XM_038017645.1">
    <property type="protein sequence ID" value="XP_037873573.1"/>
    <property type="gene ID" value="LOC101735998"/>
</dbReference>
<dbReference type="RefSeq" id="XP_037873573.1">
    <property type="nucleotide sequence ID" value="XM_038017645.2"/>
</dbReference>
<reference evidence="20" key="1">
    <citation type="journal article" date="2008" name="Insect Biochem. Mol. Biol.">
        <title>The genome of a lepidopteran model insect, the silkworm Bombyx mori.</title>
        <authorList>
            <consortium name="International Silkworm Genome Consortium"/>
        </authorList>
    </citation>
    <scope>NUCLEOTIDE SEQUENCE [LARGE SCALE GENOMIC DNA]</scope>
    <source>
        <strain evidence="20">p50T</strain>
    </source>
</reference>
<keyword evidence="4" id="KW-0645">Protease</keyword>
<evidence type="ECO:0000256" key="11">
    <source>
        <dbReference type="ARBA" id="ARBA00023049"/>
    </source>
</evidence>
<comment type="cofactor">
    <cofactor evidence="1">
        <name>Zn(2+)</name>
        <dbReference type="ChEBI" id="CHEBI:29105"/>
    </cofactor>
</comment>
<feature type="transmembrane region" description="Helical" evidence="16">
    <location>
        <begin position="487"/>
        <end position="511"/>
    </location>
</feature>
<evidence type="ECO:0000256" key="1">
    <source>
        <dbReference type="ARBA" id="ARBA00001947"/>
    </source>
</evidence>
<evidence type="ECO:0000313" key="20">
    <source>
        <dbReference type="Proteomes" id="UP000005204"/>
    </source>
</evidence>
<evidence type="ECO:0000256" key="7">
    <source>
        <dbReference type="ARBA" id="ARBA00022801"/>
    </source>
</evidence>
<dbReference type="KEGG" id="bmor:101735998"/>
<evidence type="ECO:0000256" key="2">
    <source>
        <dbReference type="ARBA" id="ARBA00004477"/>
    </source>
</evidence>
<keyword evidence="11" id="KW-0482">Metalloprotease</keyword>
<dbReference type="GO" id="GO:0005789">
    <property type="term" value="C:endoplasmic reticulum membrane"/>
    <property type="evidence" value="ECO:0007669"/>
    <property type="project" value="UniProtKB-SubCell"/>
</dbReference>
<keyword evidence="10 16" id="KW-1133">Transmembrane helix</keyword>
<evidence type="ECO:0000256" key="4">
    <source>
        <dbReference type="ARBA" id="ARBA00022670"/>
    </source>
</evidence>
<keyword evidence="7" id="KW-0378">Hydrolase</keyword>
<feature type="transmembrane region" description="Helical" evidence="16">
    <location>
        <begin position="443"/>
        <end position="466"/>
    </location>
</feature>
<dbReference type="PANTHER" id="PTHR12147">
    <property type="entry name" value="METALLOPEPTIDASE M28 FAMILY MEMBER"/>
    <property type="match status" value="1"/>
</dbReference>
<protein>
    <recommendedName>
        <fullName evidence="14">FXNA-like protease</fullName>
    </recommendedName>
</protein>
<feature type="domain" description="Peptidase M28" evidence="17">
    <location>
        <begin position="133"/>
        <end position="331"/>
    </location>
</feature>
<sequence length="879" mass="93643">MPMKMMKENILPQPPLSTWWLFVALAATGLSLYGVSLIDYALPEPLTRAAPVEKFIADIAYEHLVNLTSIGPRVAGSYENEVLAINILVGAVKQIAREASPHNRVELDLQVASGAFSLTFLDGMTNVYHGVQNVVVRVSGAGGRPRGRRRTAILLNCHFDTVPDSPGASDDGAGCAVLLEVMRALAATPHPLRHDVIFLLNGAEENILQASHGFITQHKWAKSVRAFINIEACGAGGREVLFQAGPDDPWIMEVYAAAVPHPFASSLAQELFQSGLIPADTDFRIFRDFGKLSGVDLAWSSNGYVYHTGLDTADNIPKSALQRTGDNVLALTRGMLSSENLEKEVDKSGQLVYFDVLGAVVISGRAPLAALAVLATIALLLLKIHVNATRAKKALYTRRGWWWRGVGRAAAAQCAAACGGVAASCAVAAALCVLRRRLAFYSRAWLLAPLYALPALAVSWWVLLRLQPREGALVRGWWRGRLQHDAGAALWGALLLLCAACGLRSAFLPLLWTLLPTLADLVPLGAPVPRWWCGSAVCVLQSCYLSVGSLRMFVPVLARAGARALPADMAAAALVAALSLGAGGWLLPLAVSARRPHRLIRGMLAGAALCVLAVWGGAAPPYSAARPQRVMLFHTRRWEHVGARVQELPPVYWLPDLDDNSPSSLLQYVPEFRGASPVGECGGRLYCGAPYYLPVLSLIPASHRLPAPAPPRPAARADVTAAALDATTHAVSLNVTGPCSRLRLRIQQPRHYGSSRSINDAFRSRAHSDNSVPGRGGPDILDQRGPRAAGVHPLGLAAHVLHSAAPRAGAGALAPPAAHPAQLQDPSFALAGPVHSGPQYVRGSEATPGSRKIVEVLTTLGGRHRLGGRLTFVHGVVAV</sequence>
<feature type="transmembrane region" description="Helical" evidence="16">
    <location>
        <begin position="599"/>
        <end position="619"/>
    </location>
</feature>
<dbReference type="InterPro" id="IPR007484">
    <property type="entry name" value="Peptidase_M28"/>
</dbReference>
<keyword evidence="5 16" id="KW-0812">Transmembrane</keyword>
<keyword evidence="6" id="KW-0479">Metal-binding</keyword>
<evidence type="ECO:0000256" key="9">
    <source>
        <dbReference type="ARBA" id="ARBA00022833"/>
    </source>
</evidence>
<comment type="subcellular location">
    <subcellularLocation>
        <location evidence="2">Endoplasmic reticulum membrane</location>
        <topology evidence="2">Multi-pass membrane protein</topology>
    </subcellularLocation>
</comment>
<dbReference type="InterPro" id="IPR053973">
    <property type="entry name" value="ERMP1-like_C"/>
</dbReference>
<reference evidence="19" key="2">
    <citation type="submission" date="2022-06" db="UniProtKB">
        <authorList>
            <consortium name="EnsemblMetazoa"/>
        </authorList>
    </citation>
    <scope>IDENTIFICATION</scope>
    <source>
        <strain evidence="19">p50T (Dazao)</strain>
    </source>
</reference>
<keyword evidence="12 16" id="KW-0472">Membrane</keyword>
<dbReference type="SUPFAM" id="SSF53187">
    <property type="entry name" value="Zn-dependent exopeptidases"/>
    <property type="match status" value="1"/>
</dbReference>
<proteinExistence type="inferred from homology"/>
<dbReference type="InterPro" id="IPR048024">
    <property type="entry name" value="Fxna-like_M28_dom"/>
</dbReference>
<evidence type="ECO:0000256" key="16">
    <source>
        <dbReference type="SAM" id="Phobius"/>
    </source>
</evidence>
<evidence type="ECO:0000259" key="18">
    <source>
        <dbReference type="Pfam" id="PF22248"/>
    </source>
</evidence>
<feature type="transmembrane region" description="Helical" evidence="16">
    <location>
        <begin position="565"/>
        <end position="587"/>
    </location>
</feature>
<feature type="transmembrane region" description="Helical" evidence="16">
    <location>
        <begin position="409"/>
        <end position="431"/>
    </location>
</feature>
<evidence type="ECO:0000256" key="3">
    <source>
        <dbReference type="ARBA" id="ARBA00010918"/>
    </source>
</evidence>
<dbReference type="CDD" id="cd03875">
    <property type="entry name" value="M28_Fxna_like"/>
    <property type="match status" value="1"/>
</dbReference>
<dbReference type="GO" id="GO:0006508">
    <property type="term" value="P:proteolysis"/>
    <property type="evidence" value="ECO:0007669"/>
    <property type="project" value="UniProtKB-KW"/>
</dbReference>
<keyword evidence="13" id="KW-0325">Glycoprotein</keyword>
<dbReference type="Pfam" id="PF04389">
    <property type="entry name" value="Peptidase_M28"/>
    <property type="match status" value="1"/>
</dbReference>
<dbReference type="Proteomes" id="UP000005204">
    <property type="component" value="Unassembled WGS sequence"/>
</dbReference>
<keyword evidence="20" id="KW-1185">Reference proteome</keyword>
<dbReference type="GO" id="GO:0008235">
    <property type="term" value="F:metalloexopeptidase activity"/>
    <property type="evidence" value="ECO:0007669"/>
    <property type="project" value="InterPro"/>
</dbReference>
<evidence type="ECO:0000256" key="14">
    <source>
        <dbReference type="ARBA" id="ARBA00078796"/>
    </source>
</evidence>
<dbReference type="GO" id="GO:0046872">
    <property type="term" value="F:metal ion binding"/>
    <property type="evidence" value="ECO:0007669"/>
    <property type="project" value="UniProtKB-KW"/>
</dbReference>
<evidence type="ECO:0000259" key="17">
    <source>
        <dbReference type="Pfam" id="PF04389"/>
    </source>
</evidence>
<accession>A0A8R2M3T9</accession>
<evidence type="ECO:0000256" key="12">
    <source>
        <dbReference type="ARBA" id="ARBA00023136"/>
    </source>
</evidence>
<evidence type="ECO:0000256" key="5">
    <source>
        <dbReference type="ARBA" id="ARBA00022692"/>
    </source>
</evidence>
<evidence type="ECO:0000256" key="8">
    <source>
        <dbReference type="ARBA" id="ARBA00022824"/>
    </source>
</evidence>
<feature type="region of interest" description="Disordered" evidence="15">
    <location>
        <begin position="750"/>
        <end position="788"/>
    </location>
</feature>
<evidence type="ECO:0000256" key="15">
    <source>
        <dbReference type="SAM" id="MobiDB-lite"/>
    </source>
</evidence>
<dbReference type="PANTHER" id="PTHR12147:SF22">
    <property type="entry name" value="ENDOPLASMIC RETICULUM METALLOPEPTIDASE 1"/>
    <property type="match status" value="1"/>
</dbReference>
<dbReference type="FunFam" id="3.40.630.10:FF:000008">
    <property type="entry name" value="Endoplasmic reticulum metallopeptidase 1"/>
    <property type="match status" value="1"/>
</dbReference>
<keyword evidence="9" id="KW-0862">Zinc</keyword>
<feature type="domain" description="Endoplasmic reticulum metallopeptidase 1-like C-terminal" evidence="18">
    <location>
        <begin position="626"/>
        <end position="738"/>
    </location>
</feature>
<feature type="transmembrane region" description="Helical" evidence="16">
    <location>
        <begin position="368"/>
        <end position="388"/>
    </location>
</feature>
<evidence type="ECO:0000256" key="10">
    <source>
        <dbReference type="ARBA" id="ARBA00022989"/>
    </source>
</evidence>
<evidence type="ECO:0000313" key="19">
    <source>
        <dbReference type="EnsemblMetazoa" id="XP_037873573.1"/>
    </source>
</evidence>
<name>A0A8R2M3T9_BOMMO</name>
<dbReference type="AlphaFoldDB" id="A0A8R2M3T9"/>
<dbReference type="InterPro" id="IPR045175">
    <property type="entry name" value="M28_fam"/>
</dbReference>
<dbReference type="Pfam" id="PF22248">
    <property type="entry name" value="ERMP1_C"/>
    <property type="match status" value="1"/>
</dbReference>
<dbReference type="Gene3D" id="3.40.630.10">
    <property type="entry name" value="Zn peptidases"/>
    <property type="match status" value="1"/>
</dbReference>
<organism evidence="19 20">
    <name type="scientific">Bombyx mori</name>
    <name type="common">Silk moth</name>
    <dbReference type="NCBI Taxonomy" id="7091"/>
    <lineage>
        <taxon>Eukaryota</taxon>
        <taxon>Metazoa</taxon>
        <taxon>Ecdysozoa</taxon>
        <taxon>Arthropoda</taxon>
        <taxon>Hexapoda</taxon>
        <taxon>Insecta</taxon>
        <taxon>Pterygota</taxon>
        <taxon>Neoptera</taxon>
        <taxon>Endopterygota</taxon>
        <taxon>Lepidoptera</taxon>
        <taxon>Glossata</taxon>
        <taxon>Ditrysia</taxon>
        <taxon>Bombycoidea</taxon>
        <taxon>Bombycidae</taxon>
        <taxon>Bombycinae</taxon>
        <taxon>Bombyx</taxon>
    </lineage>
</organism>
<evidence type="ECO:0000256" key="13">
    <source>
        <dbReference type="ARBA" id="ARBA00023180"/>
    </source>
</evidence>